<keyword evidence="2" id="KW-1185">Reference proteome</keyword>
<reference evidence="1 2" key="1">
    <citation type="submission" date="2021-06" db="EMBL/GenBank/DDBJ databases">
        <title>Caerostris extrusa draft genome.</title>
        <authorList>
            <person name="Kono N."/>
            <person name="Arakawa K."/>
        </authorList>
    </citation>
    <scope>NUCLEOTIDE SEQUENCE [LARGE SCALE GENOMIC DNA]</scope>
</reference>
<accession>A0AAV4Q5L8</accession>
<proteinExistence type="predicted"/>
<sequence>GLENSAGILFIISTWLSKITFKFPPGWKFCIALQWMKVLEGILPSEGLKKEFITLILKDFLISAVSALDEAAGHLCFMEAISMLASGWMGICVAQRIP</sequence>
<feature type="non-terminal residue" evidence="1">
    <location>
        <position position="1"/>
    </location>
</feature>
<name>A0AAV4Q5L8_CAEEX</name>
<dbReference type="AlphaFoldDB" id="A0AAV4Q5L8"/>
<dbReference type="Proteomes" id="UP001054945">
    <property type="component" value="Unassembled WGS sequence"/>
</dbReference>
<organism evidence="1 2">
    <name type="scientific">Caerostris extrusa</name>
    <name type="common">Bark spider</name>
    <name type="synonym">Caerostris bankana</name>
    <dbReference type="NCBI Taxonomy" id="172846"/>
    <lineage>
        <taxon>Eukaryota</taxon>
        <taxon>Metazoa</taxon>
        <taxon>Ecdysozoa</taxon>
        <taxon>Arthropoda</taxon>
        <taxon>Chelicerata</taxon>
        <taxon>Arachnida</taxon>
        <taxon>Araneae</taxon>
        <taxon>Araneomorphae</taxon>
        <taxon>Entelegynae</taxon>
        <taxon>Araneoidea</taxon>
        <taxon>Araneidae</taxon>
        <taxon>Caerostris</taxon>
    </lineage>
</organism>
<evidence type="ECO:0000313" key="1">
    <source>
        <dbReference type="EMBL" id="GIY03642.1"/>
    </source>
</evidence>
<gene>
    <name evidence="1" type="ORF">CEXT_685181</name>
</gene>
<dbReference type="EMBL" id="BPLR01005608">
    <property type="protein sequence ID" value="GIY03642.1"/>
    <property type="molecule type" value="Genomic_DNA"/>
</dbReference>
<evidence type="ECO:0000313" key="2">
    <source>
        <dbReference type="Proteomes" id="UP001054945"/>
    </source>
</evidence>
<comment type="caution">
    <text evidence="1">The sequence shown here is derived from an EMBL/GenBank/DDBJ whole genome shotgun (WGS) entry which is preliminary data.</text>
</comment>
<protein>
    <submittedName>
        <fullName evidence="1">Uncharacterized protein</fullName>
    </submittedName>
</protein>